<comment type="caution">
    <text evidence="3">The sequence shown here is derived from an EMBL/GenBank/DDBJ whole genome shotgun (WGS) entry which is preliminary data.</text>
</comment>
<proteinExistence type="predicted"/>
<name>A0A6V7WRZ1_MELEN</name>
<accession>A0A6V7WRZ1</accession>
<evidence type="ECO:0000256" key="1">
    <source>
        <dbReference type="SAM" id="MobiDB-lite"/>
    </source>
</evidence>
<dbReference type="EMBL" id="CAJEWN010000772">
    <property type="protein sequence ID" value="CAD2189814.1"/>
    <property type="molecule type" value="Genomic_DNA"/>
</dbReference>
<evidence type="ECO:0000313" key="3">
    <source>
        <dbReference type="EMBL" id="CAD2189814.1"/>
    </source>
</evidence>
<dbReference type="EMBL" id="CAJEWN010000772">
    <property type="protein sequence ID" value="CAD2189812.1"/>
    <property type="molecule type" value="Genomic_DNA"/>
</dbReference>
<dbReference type="Proteomes" id="UP000580250">
    <property type="component" value="Unassembled WGS sequence"/>
</dbReference>
<dbReference type="AlphaFoldDB" id="A0A6V7WRZ1"/>
<evidence type="ECO:0000313" key="4">
    <source>
        <dbReference type="Proteomes" id="UP000580250"/>
    </source>
</evidence>
<sequence>MLCIKLGGKIYERATSVHYLTNWKMKKINPKTEQNEQKSKIKGIKLTKSTKRRQNDENKTISEVTTIDGTNKGIKRIEEELG</sequence>
<protein>
    <submittedName>
        <fullName evidence="3">Uncharacterized protein</fullName>
    </submittedName>
</protein>
<gene>
    <name evidence="2" type="ORF">MENT_LOCUS42553</name>
    <name evidence="3" type="ORF">MENT_LOCUS42555</name>
</gene>
<feature type="compositionally biased region" description="Basic residues" evidence="1">
    <location>
        <begin position="40"/>
        <end position="52"/>
    </location>
</feature>
<organism evidence="3 4">
    <name type="scientific">Meloidogyne enterolobii</name>
    <name type="common">Root-knot nematode worm</name>
    <name type="synonym">Meloidogyne mayaguensis</name>
    <dbReference type="NCBI Taxonomy" id="390850"/>
    <lineage>
        <taxon>Eukaryota</taxon>
        <taxon>Metazoa</taxon>
        <taxon>Ecdysozoa</taxon>
        <taxon>Nematoda</taxon>
        <taxon>Chromadorea</taxon>
        <taxon>Rhabditida</taxon>
        <taxon>Tylenchina</taxon>
        <taxon>Tylenchomorpha</taxon>
        <taxon>Tylenchoidea</taxon>
        <taxon>Meloidogynidae</taxon>
        <taxon>Meloidogyninae</taxon>
        <taxon>Meloidogyne</taxon>
    </lineage>
</organism>
<reference evidence="3 4" key="1">
    <citation type="submission" date="2020-08" db="EMBL/GenBank/DDBJ databases">
        <authorList>
            <person name="Koutsovoulos G."/>
            <person name="Danchin GJ E."/>
        </authorList>
    </citation>
    <scope>NUCLEOTIDE SEQUENCE [LARGE SCALE GENOMIC DNA]</scope>
</reference>
<feature type="region of interest" description="Disordered" evidence="1">
    <location>
        <begin position="30"/>
        <end position="58"/>
    </location>
</feature>
<evidence type="ECO:0000313" key="2">
    <source>
        <dbReference type="EMBL" id="CAD2189812.1"/>
    </source>
</evidence>